<keyword evidence="3 5" id="KW-0067">ATP-binding</keyword>
<dbReference type="Pfam" id="PF00005">
    <property type="entry name" value="ABC_tran"/>
    <property type="match status" value="1"/>
</dbReference>
<dbReference type="InterPro" id="IPR027417">
    <property type="entry name" value="P-loop_NTPase"/>
</dbReference>
<dbReference type="InterPro" id="IPR003439">
    <property type="entry name" value="ABC_transporter-like_ATP-bd"/>
</dbReference>
<dbReference type="InterPro" id="IPR015854">
    <property type="entry name" value="ABC_transpr_LolD-like"/>
</dbReference>
<dbReference type="RefSeq" id="WP_380578928.1">
    <property type="nucleotide sequence ID" value="NZ_JBHSQJ010000006.1"/>
</dbReference>
<proteinExistence type="predicted"/>
<keyword evidence="6" id="KW-1185">Reference proteome</keyword>
<dbReference type="Proteomes" id="UP001596174">
    <property type="component" value="Unassembled WGS sequence"/>
</dbReference>
<dbReference type="SMART" id="SM00382">
    <property type="entry name" value="AAA"/>
    <property type="match status" value="1"/>
</dbReference>
<sequence>MVDAADGRAAARALGLTKAYGQGDTRVVALDAVDVVIERGRFTAIMGPSGSGKSTLMHCLAGLDTATSGQIWIGDTELTGLGDRQLTRLRRDRVGFVFQAFNLLPTLTAEENITLPADIAGRRTDPAWLRQVVETLGLGDRLRHRPHELSGGQQQRVAVARALAARPELIFADEPTGNLDSRAGAEVLGFLRRSVDELAQTVVMVTHDPAAASYADLVLFLADGRLVDRLDQPTADAVLARMSGFDGPRTS</sequence>
<dbReference type="CDD" id="cd03255">
    <property type="entry name" value="ABC_MJ0796_LolCDE_FtsE"/>
    <property type="match status" value="1"/>
</dbReference>
<dbReference type="InterPro" id="IPR017911">
    <property type="entry name" value="MacB-like_ATP-bd"/>
</dbReference>
<evidence type="ECO:0000256" key="1">
    <source>
        <dbReference type="ARBA" id="ARBA00022448"/>
    </source>
</evidence>
<dbReference type="Gene3D" id="3.40.50.300">
    <property type="entry name" value="P-loop containing nucleotide triphosphate hydrolases"/>
    <property type="match status" value="1"/>
</dbReference>
<keyword evidence="1" id="KW-0813">Transport</keyword>
<evidence type="ECO:0000259" key="4">
    <source>
        <dbReference type="PROSITE" id="PS50893"/>
    </source>
</evidence>
<comment type="caution">
    <text evidence="5">The sequence shown here is derived from an EMBL/GenBank/DDBJ whole genome shotgun (WGS) entry which is preliminary data.</text>
</comment>
<keyword evidence="2" id="KW-0547">Nucleotide-binding</keyword>
<evidence type="ECO:0000313" key="5">
    <source>
        <dbReference type="EMBL" id="MFC5905974.1"/>
    </source>
</evidence>
<gene>
    <name evidence="5" type="ORF">ACFP3V_01900</name>
</gene>
<evidence type="ECO:0000313" key="6">
    <source>
        <dbReference type="Proteomes" id="UP001596174"/>
    </source>
</evidence>
<dbReference type="SUPFAM" id="SSF52540">
    <property type="entry name" value="P-loop containing nucleoside triphosphate hydrolases"/>
    <property type="match status" value="1"/>
</dbReference>
<dbReference type="PROSITE" id="PS50893">
    <property type="entry name" value="ABC_TRANSPORTER_2"/>
    <property type="match status" value="1"/>
</dbReference>
<name>A0ABW1FWY9_9ACTN</name>
<reference evidence="6" key="1">
    <citation type="journal article" date="2019" name="Int. J. Syst. Evol. Microbiol.">
        <title>The Global Catalogue of Microorganisms (GCM) 10K type strain sequencing project: providing services to taxonomists for standard genome sequencing and annotation.</title>
        <authorList>
            <consortium name="The Broad Institute Genomics Platform"/>
            <consortium name="The Broad Institute Genome Sequencing Center for Infectious Disease"/>
            <person name="Wu L."/>
            <person name="Ma J."/>
        </authorList>
    </citation>
    <scope>NUCLEOTIDE SEQUENCE [LARGE SCALE GENOMIC DNA]</scope>
    <source>
        <strain evidence="6">JCM 4816</strain>
    </source>
</reference>
<protein>
    <submittedName>
        <fullName evidence="5">ABC transporter ATP-binding protein</fullName>
    </submittedName>
</protein>
<dbReference type="PANTHER" id="PTHR24220:SF685">
    <property type="entry name" value="ABC TRANSPORTER RELATED"/>
    <property type="match status" value="1"/>
</dbReference>
<evidence type="ECO:0000256" key="2">
    <source>
        <dbReference type="ARBA" id="ARBA00022741"/>
    </source>
</evidence>
<dbReference type="InterPro" id="IPR003593">
    <property type="entry name" value="AAA+_ATPase"/>
</dbReference>
<dbReference type="GO" id="GO:0005524">
    <property type="term" value="F:ATP binding"/>
    <property type="evidence" value="ECO:0007669"/>
    <property type="project" value="UniProtKB-KW"/>
</dbReference>
<dbReference type="PROSITE" id="PS00211">
    <property type="entry name" value="ABC_TRANSPORTER_1"/>
    <property type="match status" value="1"/>
</dbReference>
<dbReference type="EMBL" id="JBHSQJ010000006">
    <property type="protein sequence ID" value="MFC5905974.1"/>
    <property type="molecule type" value="Genomic_DNA"/>
</dbReference>
<evidence type="ECO:0000256" key="3">
    <source>
        <dbReference type="ARBA" id="ARBA00022840"/>
    </source>
</evidence>
<organism evidence="5 6">
    <name type="scientific">Streptacidiphilus monticola</name>
    <dbReference type="NCBI Taxonomy" id="2161674"/>
    <lineage>
        <taxon>Bacteria</taxon>
        <taxon>Bacillati</taxon>
        <taxon>Actinomycetota</taxon>
        <taxon>Actinomycetes</taxon>
        <taxon>Kitasatosporales</taxon>
        <taxon>Streptomycetaceae</taxon>
        <taxon>Streptacidiphilus</taxon>
    </lineage>
</organism>
<dbReference type="PANTHER" id="PTHR24220">
    <property type="entry name" value="IMPORT ATP-BINDING PROTEIN"/>
    <property type="match status" value="1"/>
</dbReference>
<feature type="domain" description="ABC transporter" evidence="4">
    <location>
        <begin position="11"/>
        <end position="242"/>
    </location>
</feature>
<accession>A0ABW1FWY9</accession>
<dbReference type="InterPro" id="IPR017871">
    <property type="entry name" value="ABC_transporter-like_CS"/>
</dbReference>